<comment type="cofactor">
    <cofactor evidence="1">
        <name>Cu(2+)</name>
        <dbReference type="ChEBI" id="CHEBI:29036"/>
    </cofactor>
</comment>
<feature type="chain" id="PRO_5042944899" description="lytic cellulose monooxygenase (C4-dehydrogenating)" evidence="16">
    <location>
        <begin position="21"/>
        <end position="267"/>
    </location>
</feature>
<name>A0AAN9UGZ4_9PEZI</name>
<keyword evidence="4" id="KW-0479">Metal-binding</keyword>
<keyword evidence="6" id="KW-0136">Cellulose degradation</keyword>
<evidence type="ECO:0000256" key="14">
    <source>
        <dbReference type="ARBA" id="ARBA00045077"/>
    </source>
</evidence>
<dbReference type="Proteomes" id="UP001320420">
    <property type="component" value="Unassembled WGS sequence"/>
</dbReference>
<evidence type="ECO:0000256" key="4">
    <source>
        <dbReference type="ARBA" id="ARBA00022723"/>
    </source>
</evidence>
<evidence type="ECO:0000313" key="18">
    <source>
        <dbReference type="EMBL" id="KAK7744029.1"/>
    </source>
</evidence>
<dbReference type="GO" id="GO:0005576">
    <property type="term" value="C:extracellular region"/>
    <property type="evidence" value="ECO:0007669"/>
    <property type="project" value="UniProtKB-SubCell"/>
</dbReference>
<evidence type="ECO:0000313" key="19">
    <source>
        <dbReference type="Proteomes" id="UP001320420"/>
    </source>
</evidence>
<dbReference type="GO" id="GO:0030245">
    <property type="term" value="P:cellulose catabolic process"/>
    <property type="evidence" value="ECO:0007669"/>
    <property type="project" value="UniProtKB-KW"/>
</dbReference>
<dbReference type="PANTHER" id="PTHR33353">
    <property type="entry name" value="PUTATIVE (AFU_ORTHOLOGUE AFUA_1G12560)-RELATED"/>
    <property type="match status" value="1"/>
</dbReference>
<keyword evidence="10" id="KW-1015">Disulfide bond</keyword>
<keyword evidence="3" id="KW-0964">Secreted</keyword>
<dbReference type="InterPro" id="IPR049892">
    <property type="entry name" value="AA9"/>
</dbReference>
<keyword evidence="9" id="KW-0503">Monooxygenase</keyword>
<keyword evidence="8" id="KW-0186">Copper</keyword>
<evidence type="ECO:0000256" key="11">
    <source>
        <dbReference type="ARBA" id="ARBA00023277"/>
    </source>
</evidence>
<dbReference type="InterPro" id="IPR005103">
    <property type="entry name" value="AA9_LPMO"/>
</dbReference>
<dbReference type="CDD" id="cd21175">
    <property type="entry name" value="LPMO_AA9"/>
    <property type="match status" value="1"/>
</dbReference>
<dbReference type="EMBL" id="JAKJXP020000125">
    <property type="protein sequence ID" value="KAK7744029.1"/>
    <property type="molecule type" value="Genomic_DNA"/>
</dbReference>
<keyword evidence="12" id="KW-0624">Polysaccharide degradation</keyword>
<comment type="subcellular location">
    <subcellularLocation>
        <location evidence="2">Secreted</location>
    </subcellularLocation>
</comment>
<evidence type="ECO:0000256" key="16">
    <source>
        <dbReference type="SAM" id="SignalP"/>
    </source>
</evidence>
<dbReference type="GO" id="GO:0004497">
    <property type="term" value="F:monooxygenase activity"/>
    <property type="evidence" value="ECO:0007669"/>
    <property type="project" value="UniProtKB-KW"/>
</dbReference>
<evidence type="ECO:0000256" key="3">
    <source>
        <dbReference type="ARBA" id="ARBA00022525"/>
    </source>
</evidence>
<feature type="signal peptide" evidence="16">
    <location>
        <begin position="1"/>
        <end position="20"/>
    </location>
</feature>
<evidence type="ECO:0000256" key="5">
    <source>
        <dbReference type="ARBA" id="ARBA00022729"/>
    </source>
</evidence>
<comment type="similarity">
    <text evidence="13">Belongs to the polysaccharide monooxygenase AA9 family.</text>
</comment>
<reference evidence="18 19" key="1">
    <citation type="submission" date="2024-02" db="EMBL/GenBank/DDBJ databases">
        <title>De novo assembly and annotation of 12 fungi associated with fruit tree decline syndrome in Ontario, Canada.</title>
        <authorList>
            <person name="Sulman M."/>
            <person name="Ellouze W."/>
            <person name="Ilyukhin E."/>
        </authorList>
    </citation>
    <scope>NUCLEOTIDE SEQUENCE [LARGE SCALE GENOMIC DNA]</scope>
    <source>
        <strain evidence="18 19">M11/M66-122</strain>
    </source>
</reference>
<evidence type="ECO:0000256" key="9">
    <source>
        <dbReference type="ARBA" id="ARBA00023033"/>
    </source>
</evidence>
<feature type="domain" description="Auxiliary Activity family 9 catalytic" evidence="17">
    <location>
        <begin position="21"/>
        <end position="227"/>
    </location>
</feature>
<evidence type="ECO:0000256" key="6">
    <source>
        <dbReference type="ARBA" id="ARBA00023001"/>
    </source>
</evidence>
<evidence type="ECO:0000256" key="1">
    <source>
        <dbReference type="ARBA" id="ARBA00001973"/>
    </source>
</evidence>
<evidence type="ECO:0000256" key="15">
    <source>
        <dbReference type="ARBA" id="ARBA00047174"/>
    </source>
</evidence>
<sequence length="267" mass="28444">MRFPPTALALLCAAPAAVLAHWNYNQLIVDGAIAGAPWEYIRRTNNSNAPLTAVDSADMRCNSGAASGAALNTSTLTVAAGAEVGFGIVETFGHPGPQLAYLSRVPDGDGLTAATYDGSGDWVKLYAATTLANSSWEEPEGLVWAIRRKHSFLFRLPVETPPGEYLLRAEGIALHAAHKLGRMAGLAEAQFYVSCAQLRVTGNGTGTPGPLVKIPGVYTPTTPGVLIPDFWTFIRNYTVPGPEMWPPGTKETHVIKTFPPLEEGEDD</sequence>
<dbReference type="PANTHER" id="PTHR33353:SF10">
    <property type="entry name" value="ENDO-BETA-1,4-GLUCANASE D"/>
    <property type="match status" value="1"/>
</dbReference>
<keyword evidence="11" id="KW-0119">Carbohydrate metabolism</keyword>
<dbReference type="GO" id="GO:0046872">
    <property type="term" value="F:metal ion binding"/>
    <property type="evidence" value="ECO:0007669"/>
    <property type="project" value="UniProtKB-KW"/>
</dbReference>
<accession>A0AAN9UGZ4</accession>
<evidence type="ECO:0000256" key="2">
    <source>
        <dbReference type="ARBA" id="ARBA00004613"/>
    </source>
</evidence>
<comment type="caution">
    <text evidence="18">The sequence shown here is derived from an EMBL/GenBank/DDBJ whole genome shotgun (WGS) entry which is preliminary data.</text>
</comment>
<gene>
    <name evidence="18" type="ORF">SLS62_010329</name>
</gene>
<evidence type="ECO:0000256" key="8">
    <source>
        <dbReference type="ARBA" id="ARBA00023008"/>
    </source>
</evidence>
<evidence type="ECO:0000256" key="13">
    <source>
        <dbReference type="ARBA" id="ARBA00044502"/>
    </source>
</evidence>
<dbReference type="AlphaFoldDB" id="A0AAN9UGZ4"/>
<dbReference type="Gene3D" id="2.70.50.70">
    <property type="match status" value="1"/>
</dbReference>
<comment type="catalytic activity">
    <reaction evidence="14">
        <text>[(1-&gt;4)-beta-D-glucosyl]n+m + reduced acceptor + O2 = 4-dehydro-beta-D-glucosyl-[(1-&gt;4)-beta-D-glucosyl]n-1 + [(1-&gt;4)-beta-D-glucosyl]m + acceptor + H2O.</text>
        <dbReference type="EC" id="1.14.99.56"/>
    </reaction>
</comment>
<evidence type="ECO:0000256" key="7">
    <source>
        <dbReference type="ARBA" id="ARBA00023002"/>
    </source>
</evidence>
<keyword evidence="7" id="KW-0560">Oxidoreductase</keyword>
<evidence type="ECO:0000259" key="17">
    <source>
        <dbReference type="Pfam" id="PF03443"/>
    </source>
</evidence>
<proteinExistence type="inferred from homology"/>
<keyword evidence="5 16" id="KW-0732">Signal</keyword>
<evidence type="ECO:0000256" key="12">
    <source>
        <dbReference type="ARBA" id="ARBA00023326"/>
    </source>
</evidence>
<organism evidence="18 19">
    <name type="scientific">Diatrype stigma</name>
    <dbReference type="NCBI Taxonomy" id="117547"/>
    <lineage>
        <taxon>Eukaryota</taxon>
        <taxon>Fungi</taxon>
        <taxon>Dikarya</taxon>
        <taxon>Ascomycota</taxon>
        <taxon>Pezizomycotina</taxon>
        <taxon>Sordariomycetes</taxon>
        <taxon>Xylariomycetidae</taxon>
        <taxon>Xylariales</taxon>
        <taxon>Diatrypaceae</taxon>
        <taxon>Diatrype</taxon>
    </lineage>
</organism>
<dbReference type="Pfam" id="PF03443">
    <property type="entry name" value="AA9"/>
    <property type="match status" value="1"/>
</dbReference>
<evidence type="ECO:0000256" key="10">
    <source>
        <dbReference type="ARBA" id="ARBA00023157"/>
    </source>
</evidence>
<keyword evidence="19" id="KW-1185">Reference proteome</keyword>
<dbReference type="EC" id="1.14.99.56" evidence="15"/>
<protein>
    <recommendedName>
        <fullName evidence="15">lytic cellulose monooxygenase (C4-dehydrogenating)</fullName>
        <ecNumber evidence="15">1.14.99.56</ecNumber>
    </recommendedName>
</protein>